<organism evidence="1 2">
    <name type="scientific">Nostoc minutum NIES-26</name>
    <dbReference type="NCBI Taxonomy" id="1844469"/>
    <lineage>
        <taxon>Bacteria</taxon>
        <taxon>Bacillati</taxon>
        <taxon>Cyanobacteriota</taxon>
        <taxon>Cyanophyceae</taxon>
        <taxon>Nostocales</taxon>
        <taxon>Nostocaceae</taxon>
        <taxon>Nostoc</taxon>
    </lineage>
</organism>
<proteinExistence type="predicted"/>
<protein>
    <submittedName>
        <fullName evidence="1">Uncharacterized protein</fullName>
    </submittedName>
</protein>
<dbReference type="Proteomes" id="UP000252107">
    <property type="component" value="Unassembled WGS sequence"/>
</dbReference>
<reference evidence="1" key="1">
    <citation type="submission" date="2016-04" db="EMBL/GenBank/DDBJ databases">
        <authorList>
            <person name="Tabuchi Yagui T.R."/>
        </authorList>
    </citation>
    <scope>NUCLEOTIDE SEQUENCE [LARGE SCALE GENOMIC DNA]</scope>
    <source>
        <strain evidence="1">NIES-26</strain>
    </source>
</reference>
<evidence type="ECO:0000313" key="2">
    <source>
        <dbReference type="Proteomes" id="UP000252107"/>
    </source>
</evidence>
<dbReference type="PROSITE" id="PS51257">
    <property type="entry name" value="PROKAR_LIPOPROTEIN"/>
    <property type="match status" value="1"/>
</dbReference>
<name>A0A367R1W8_9NOSO</name>
<evidence type="ECO:0000313" key="1">
    <source>
        <dbReference type="EMBL" id="RCJ29442.1"/>
    </source>
</evidence>
<accession>A0A367R1W8</accession>
<gene>
    <name evidence="1" type="ORF">A6770_22185</name>
</gene>
<sequence>MLINKVFKQIKKLFSKSLYKYITNSILLGSSVSCMMLLTSRDTASAMTVCANAPIPEGYIIRLIFNTSGCGPFNNSGLGNAYFSYLVVVPFSRLVDGQLDKAYTQIATSGVLGILMEMDEMI</sequence>
<keyword evidence="2" id="KW-1185">Reference proteome</keyword>
<comment type="caution">
    <text evidence="1">The sequence shown here is derived from an EMBL/GenBank/DDBJ whole genome shotgun (WGS) entry which is preliminary data.</text>
</comment>
<dbReference type="EMBL" id="LXQD01000293">
    <property type="protein sequence ID" value="RCJ29442.1"/>
    <property type="molecule type" value="Genomic_DNA"/>
</dbReference>
<dbReference type="AlphaFoldDB" id="A0A367R1W8"/>